<evidence type="ECO:0000256" key="3">
    <source>
        <dbReference type="SAM" id="MobiDB-lite"/>
    </source>
</evidence>
<keyword evidence="1" id="KW-0547">Nucleotide-binding</keyword>
<dbReference type="Pfam" id="PF13191">
    <property type="entry name" value="AAA_16"/>
    <property type="match status" value="1"/>
</dbReference>
<organism evidence="5 6">
    <name type="scientific">Sorangium atrum</name>
    <dbReference type="NCBI Taxonomy" id="2995308"/>
    <lineage>
        <taxon>Bacteria</taxon>
        <taxon>Pseudomonadati</taxon>
        <taxon>Myxococcota</taxon>
        <taxon>Polyangia</taxon>
        <taxon>Polyangiales</taxon>
        <taxon>Polyangiaceae</taxon>
        <taxon>Sorangium</taxon>
    </lineage>
</organism>
<evidence type="ECO:0000259" key="4">
    <source>
        <dbReference type="Pfam" id="PF13191"/>
    </source>
</evidence>
<keyword evidence="6" id="KW-1185">Reference proteome</keyword>
<dbReference type="Proteomes" id="UP001217485">
    <property type="component" value="Unassembled WGS sequence"/>
</dbReference>
<gene>
    <name evidence="5" type="ORF">POL72_49735</name>
</gene>
<evidence type="ECO:0000313" key="5">
    <source>
        <dbReference type="EMBL" id="MDC0685884.1"/>
    </source>
</evidence>
<accession>A0ABT5CHG6</accession>
<dbReference type="InterPro" id="IPR027417">
    <property type="entry name" value="P-loop_NTPase"/>
</dbReference>
<name>A0ABT5CHG6_9BACT</name>
<dbReference type="InterPro" id="IPR041664">
    <property type="entry name" value="AAA_16"/>
</dbReference>
<evidence type="ECO:0000256" key="1">
    <source>
        <dbReference type="ARBA" id="ARBA00022741"/>
    </source>
</evidence>
<dbReference type="EMBL" id="JAQNDK010000007">
    <property type="protein sequence ID" value="MDC0685884.1"/>
    <property type="molecule type" value="Genomic_DNA"/>
</dbReference>
<evidence type="ECO:0000256" key="2">
    <source>
        <dbReference type="ARBA" id="ARBA00022840"/>
    </source>
</evidence>
<evidence type="ECO:0000313" key="6">
    <source>
        <dbReference type="Proteomes" id="UP001217485"/>
    </source>
</evidence>
<sequence length="1042" mass="110939">MEGAERQDPEGAEPPLEGAEPAPASAGVASASVGAAPASAEAAPASAEAAPASAEAAPASAEAAPASALLPPVPPAIEHFIGRRPHLRALQRAAEALVLERPVAVFVHGAAGMGKSALIHHFLMGLRRDRGPVVLRGRCALAAGESYKAFGGVMEALSRFLRRVSGDEVERLLPRDVHALARVFPVLSGVPAVASAPRASESPDAQELRQRSFAALRQLLWRIAERSPLVVAIEDLQWSDIDSVALLLELTRPPDAPAMMFLGSFRDEDVATSAPLRALLDGMGLEHPAAAEAETAGARGRMESARRDGELREIAVGPLSPLEAEELSLALLFARDDVTRARADAIARASRGNPRLLGELARDAQELSGEDAARGDAAWSRALDARLRRLPGQALRLLEVIAVAGESIDAAVVARAAKLRDDELAPAMTLLLMEDLISARRAGEGELVEASHDRVRAAVVGRLGPEQLAARHRRLGRALEALGTADAEALSRHWLGAGDAARAGRLAERAAEEAAEALAFERAARLYELALRLRSREADVPEAERRALGVRCADAMVNAGKSAEAARIYAAAAEGADGALSLELRRRAAEQYLRSGHIDEGIELVRAVLRAVGLSFPETPRRALVALLLHRAELRLRGLRFRERSEAEVRPEELARIDACWTVTVGLSGVDMVRSAEFSARALLLALRAGEPYRIGRALAFEASSACMMGAPGRARAEELVTAVRALSERLDSPHLLGLSMMVSGMLEAFTAGRWKAASAWYEVADELLRDRCAGVSWELATTQLMASWARYYRGQIDALARTTPAVLRAAEQRGDLYAVAIFSAQATWVALASDDVAGARGAIAGALSRWTTSGFHLEHFVGLLGETYVDRYAGRAGAAMKRLTDAWPRIEGSMLLMMQNSRVMAHAERACTALAVAEAAPDPEPLIQVALRDAAALAREKTAWSDPFVPLIRAGAAELRGDREAAITQLEAAAAGFDAADMPLYAAAARRQAGELLGGEKGLQRLLVADAVMARERIKSPARWAAMLAPGFGRGERVGWG</sequence>
<dbReference type="SUPFAM" id="SSF52540">
    <property type="entry name" value="P-loop containing nucleoside triphosphate hydrolases"/>
    <property type="match status" value="1"/>
</dbReference>
<dbReference type="PANTHER" id="PTHR16305:SF28">
    <property type="entry name" value="GUANYLATE CYCLASE DOMAIN-CONTAINING PROTEIN"/>
    <property type="match status" value="1"/>
</dbReference>
<feature type="domain" description="Orc1-like AAA ATPase" evidence="4">
    <location>
        <begin position="80"/>
        <end position="256"/>
    </location>
</feature>
<reference evidence="5 6" key="1">
    <citation type="submission" date="2023-01" db="EMBL/GenBank/DDBJ databases">
        <title>Minimal conservation of predation-associated metabolite biosynthetic gene clusters underscores biosynthetic potential of Myxococcota including descriptions for ten novel species: Archangium lansinium sp. nov., Myxococcus landrumus sp. nov., Nannocystis bai.</title>
        <authorList>
            <person name="Ahearne A."/>
            <person name="Stevens C."/>
            <person name="Dowd S."/>
        </authorList>
    </citation>
    <scope>NUCLEOTIDE SEQUENCE [LARGE SCALE GENOMIC DNA]</scope>
    <source>
        <strain evidence="5 6">WIWO2</strain>
    </source>
</reference>
<proteinExistence type="predicted"/>
<feature type="compositionally biased region" description="Low complexity" evidence="3">
    <location>
        <begin position="13"/>
        <end position="49"/>
    </location>
</feature>
<keyword evidence="2" id="KW-0067">ATP-binding</keyword>
<dbReference type="PANTHER" id="PTHR16305">
    <property type="entry name" value="TESTICULAR SOLUBLE ADENYLYL CYCLASE"/>
    <property type="match status" value="1"/>
</dbReference>
<comment type="caution">
    <text evidence="5">The sequence shown here is derived from an EMBL/GenBank/DDBJ whole genome shotgun (WGS) entry which is preliminary data.</text>
</comment>
<feature type="region of interest" description="Disordered" evidence="3">
    <location>
        <begin position="1"/>
        <end position="49"/>
    </location>
</feature>
<protein>
    <submittedName>
        <fullName evidence="5">AAA family ATPase</fullName>
    </submittedName>
</protein>
<dbReference type="RefSeq" id="WP_272104431.1">
    <property type="nucleotide sequence ID" value="NZ_JAQNDK010000007.1"/>
</dbReference>